<dbReference type="RefSeq" id="WP_008683548.1">
    <property type="nucleotide sequence ID" value="NZ_ANOH01000315.1"/>
</dbReference>
<organism evidence="2 3">
    <name type="scientific">Rhodopirellula sallentina SM41</name>
    <dbReference type="NCBI Taxonomy" id="1263870"/>
    <lineage>
        <taxon>Bacteria</taxon>
        <taxon>Pseudomonadati</taxon>
        <taxon>Planctomycetota</taxon>
        <taxon>Planctomycetia</taxon>
        <taxon>Pirellulales</taxon>
        <taxon>Pirellulaceae</taxon>
        <taxon>Rhodopirellula</taxon>
    </lineage>
</organism>
<gene>
    <name evidence="2" type="ORF">RSSM_04575</name>
</gene>
<proteinExistence type="predicted"/>
<feature type="compositionally biased region" description="Polar residues" evidence="1">
    <location>
        <begin position="108"/>
        <end position="128"/>
    </location>
</feature>
<comment type="caution">
    <text evidence="2">The sequence shown here is derived from an EMBL/GenBank/DDBJ whole genome shotgun (WGS) entry which is preliminary data.</text>
</comment>
<evidence type="ECO:0000313" key="2">
    <source>
        <dbReference type="EMBL" id="EMI53971.1"/>
    </source>
</evidence>
<sequence length="128" mass="14180">MQVHKTPIHIRSVCFSVFKIAFNMPISGLVLTFDSPVEQNQEALDAIKAIPEIDLGQANDRKLAIVVDSDDTIRDREIWDTLQQITSVTNVAIAMVAFDSECEEEASNDTNSQDDTPEDTQGANRTNV</sequence>
<dbReference type="PATRIC" id="fig|1263870.3.peg.4841"/>
<protein>
    <submittedName>
        <fullName evidence="2">Uncharacterized protein</fullName>
    </submittedName>
</protein>
<reference evidence="2 3" key="1">
    <citation type="journal article" date="2013" name="Mar. Genomics">
        <title>Expression of sulfatases in Rhodopirellula baltica and the diversity of sulfatases in the genus Rhodopirellula.</title>
        <authorList>
            <person name="Wegner C.E."/>
            <person name="Richter-Heitmann T."/>
            <person name="Klindworth A."/>
            <person name="Klockow C."/>
            <person name="Richter M."/>
            <person name="Achstetter T."/>
            <person name="Glockner F.O."/>
            <person name="Harder J."/>
        </authorList>
    </citation>
    <scope>NUCLEOTIDE SEQUENCE [LARGE SCALE GENOMIC DNA]</scope>
    <source>
        <strain evidence="2 3">SM41</strain>
    </source>
</reference>
<evidence type="ECO:0000256" key="1">
    <source>
        <dbReference type="SAM" id="MobiDB-lite"/>
    </source>
</evidence>
<name>M5U7X6_9BACT</name>
<dbReference type="AlphaFoldDB" id="M5U7X6"/>
<dbReference type="EMBL" id="ANOH01000315">
    <property type="protein sequence ID" value="EMI53971.1"/>
    <property type="molecule type" value="Genomic_DNA"/>
</dbReference>
<evidence type="ECO:0000313" key="3">
    <source>
        <dbReference type="Proteomes" id="UP000011885"/>
    </source>
</evidence>
<dbReference type="Proteomes" id="UP000011885">
    <property type="component" value="Unassembled WGS sequence"/>
</dbReference>
<feature type="region of interest" description="Disordered" evidence="1">
    <location>
        <begin position="102"/>
        <end position="128"/>
    </location>
</feature>
<accession>M5U7X6</accession>
<keyword evidence="3" id="KW-1185">Reference proteome</keyword>